<feature type="transmembrane region" description="Helical" evidence="1">
    <location>
        <begin position="37"/>
        <end position="61"/>
    </location>
</feature>
<reference evidence="3" key="1">
    <citation type="submission" date="2009-09" db="EMBL/GenBank/DDBJ databases">
        <title>The complete genome of Kribbella flavida DSM 17836.</title>
        <authorList>
            <consortium name="US DOE Joint Genome Institute (JGI-PGF)"/>
            <person name="Lucas S."/>
            <person name="Copeland A."/>
            <person name="Lapidus A."/>
            <person name="Glavina del Rio T."/>
            <person name="Dalin E."/>
            <person name="Tice H."/>
            <person name="Bruce D."/>
            <person name="Goodwin L."/>
            <person name="Pitluck S."/>
            <person name="Kyrpides N."/>
            <person name="Mavromatis K."/>
            <person name="Ivanova N."/>
            <person name="Saunders E."/>
            <person name="Brettin T."/>
            <person name="Detter J.C."/>
            <person name="Han C."/>
            <person name="Larimer F."/>
            <person name="Land M."/>
            <person name="Hauser L."/>
            <person name="Markowitz V."/>
            <person name="Cheng J.-F."/>
            <person name="Hugenholtz P."/>
            <person name="Woyke T."/>
            <person name="Wu D."/>
            <person name="Pukall R."/>
            <person name="Klenk H.-P."/>
            <person name="Eisen J.A."/>
        </authorList>
    </citation>
    <scope>NUCLEOTIDE SEQUENCE [LARGE SCALE GENOMIC DNA]</scope>
    <source>
        <strain evidence="3">DSM 17836 / JCM 10339 / NBRC 14399</strain>
    </source>
</reference>
<dbReference type="eggNOG" id="COG0484">
    <property type="taxonomic scope" value="Bacteria"/>
</dbReference>
<evidence type="ECO:0000256" key="1">
    <source>
        <dbReference type="SAM" id="Phobius"/>
    </source>
</evidence>
<proteinExistence type="predicted"/>
<dbReference type="KEGG" id="kfl:Kfla_0389"/>
<name>D2PUJ5_KRIFD</name>
<dbReference type="InterPro" id="IPR036410">
    <property type="entry name" value="HSP_DnaJ_Cys-rich_dom_sf"/>
</dbReference>
<dbReference type="STRING" id="479435.Kfla_0389"/>
<keyword evidence="3" id="KW-1185">Reference proteome</keyword>
<dbReference type="EMBL" id="CP001736">
    <property type="protein sequence ID" value="ADB29513.1"/>
    <property type="molecule type" value="Genomic_DNA"/>
</dbReference>
<dbReference type="SUPFAM" id="SSF57938">
    <property type="entry name" value="DnaJ/Hsp40 cysteine-rich domain"/>
    <property type="match status" value="1"/>
</dbReference>
<dbReference type="HOGENOM" id="CLU_2012230_0_0_11"/>
<keyword evidence="1" id="KW-0812">Transmembrane</keyword>
<evidence type="ECO:0000313" key="2">
    <source>
        <dbReference type="EMBL" id="ADB29513.1"/>
    </source>
</evidence>
<gene>
    <name evidence="2" type="ordered locus">Kfla_0389</name>
</gene>
<protein>
    <submittedName>
        <fullName evidence="2">Uncharacterized protein</fullName>
    </submittedName>
</protein>
<sequence>MMTDPVHAVLLGGSGLVLAGLAAAADAADALSRPEQVAVLVIAALILSGLYLLACTLWPYANCPRCAGSGKSRSPSGKSFRNCPRCKGTGRRERFGRRLLNRGDR</sequence>
<dbReference type="Gene3D" id="6.20.20.10">
    <property type="match status" value="1"/>
</dbReference>
<dbReference type="Proteomes" id="UP000007967">
    <property type="component" value="Chromosome"/>
</dbReference>
<keyword evidence="1" id="KW-0472">Membrane</keyword>
<reference evidence="2 3" key="2">
    <citation type="journal article" date="2010" name="Stand. Genomic Sci.">
        <title>Complete genome sequence of Kribbella flavida type strain (IFO 14399).</title>
        <authorList>
            <person name="Pukall R."/>
            <person name="Lapidus A."/>
            <person name="Glavina Del Rio T."/>
            <person name="Copeland A."/>
            <person name="Tice H."/>
            <person name="Cheng J.-F."/>
            <person name="Lucas S."/>
            <person name="Chen F."/>
            <person name="Nolan M."/>
            <person name="LaButti K."/>
            <person name="Pati A."/>
            <person name="Ivanova N."/>
            <person name="Mavrommatis K."/>
            <person name="Mikhailova N."/>
            <person name="Pitluck S."/>
            <person name="Bruce D."/>
            <person name="Goodwin L."/>
            <person name="Land M."/>
            <person name="Hauser L."/>
            <person name="Chang Y.-J."/>
            <person name="Jeffries C.D."/>
            <person name="Chen A."/>
            <person name="Palaniappan K."/>
            <person name="Chain P."/>
            <person name="Rohde M."/>
            <person name="Goeker M."/>
            <person name="Bristow J."/>
            <person name="Eisen J.A."/>
            <person name="Markowitz V."/>
            <person name="Hugenholtz P."/>
            <person name="Kyrpides N.C."/>
            <person name="Klenk H.-P."/>
            <person name="Brettin T."/>
        </authorList>
    </citation>
    <scope>NUCLEOTIDE SEQUENCE [LARGE SCALE GENOMIC DNA]</scope>
    <source>
        <strain evidence="3">DSM 17836 / JCM 10339 / NBRC 14399</strain>
    </source>
</reference>
<organism evidence="2 3">
    <name type="scientific">Kribbella flavida (strain DSM 17836 / JCM 10339 / NBRC 14399)</name>
    <dbReference type="NCBI Taxonomy" id="479435"/>
    <lineage>
        <taxon>Bacteria</taxon>
        <taxon>Bacillati</taxon>
        <taxon>Actinomycetota</taxon>
        <taxon>Actinomycetes</taxon>
        <taxon>Propionibacteriales</taxon>
        <taxon>Kribbellaceae</taxon>
        <taxon>Kribbella</taxon>
    </lineage>
</organism>
<dbReference type="AlphaFoldDB" id="D2PUJ5"/>
<accession>D2PUJ5</accession>
<keyword evidence="1" id="KW-1133">Transmembrane helix</keyword>
<evidence type="ECO:0000313" key="3">
    <source>
        <dbReference type="Proteomes" id="UP000007967"/>
    </source>
</evidence>